<dbReference type="RefSeq" id="WP_095334865.1">
    <property type="nucleotide sequence ID" value="NZ_NQNY01000008.1"/>
</dbReference>
<dbReference type="AlphaFoldDB" id="A0A269TIG1"/>
<comment type="caution">
    <text evidence="1">The sequence shown here is derived from an EMBL/GenBank/DDBJ whole genome shotgun (WGS) entry which is preliminary data.</text>
</comment>
<proteinExistence type="predicted"/>
<gene>
    <name evidence="1" type="ORF">CJJ23_02905</name>
</gene>
<dbReference type="Proteomes" id="UP000216943">
    <property type="component" value="Unassembled WGS sequence"/>
</dbReference>
<dbReference type="NCBIfam" id="NF045754">
    <property type="entry name" value="MPN499"/>
    <property type="match status" value="1"/>
</dbReference>
<dbReference type="OrthoDB" id="9864556at2"/>
<organism evidence="1 2">
    <name type="scientific">Mycoplasmopsis agassizii</name>
    <dbReference type="NCBI Taxonomy" id="33922"/>
    <lineage>
        <taxon>Bacteria</taxon>
        <taxon>Bacillati</taxon>
        <taxon>Mycoplasmatota</taxon>
        <taxon>Mycoplasmoidales</taxon>
        <taxon>Metamycoplasmataceae</taxon>
        <taxon>Mycoplasmopsis</taxon>
    </lineage>
</organism>
<dbReference type="InterPro" id="IPR054961">
    <property type="entry name" value="MPN499"/>
</dbReference>
<reference evidence="2" key="1">
    <citation type="submission" date="2017-08" db="EMBL/GenBank/DDBJ databases">
        <authorList>
            <person name="Alvarez-Ponce D."/>
            <person name="Weitzman C.L."/>
            <person name="Tillett R.L."/>
            <person name="Sandmeier F.C."/>
            <person name="Tracy C.R."/>
        </authorList>
    </citation>
    <scope>NUCLEOTIDE SEQUENCE [LARGE SCALE GENOMIC DNA]</scope>
    <source>
        <strain evidence="2">723</strain>
    </source>
</reference>
<evidence type="ECO:0000313" key="2">
    <source>
        <dbReference type="Proteomes" id="UP000216943"/>
    </source>
</evidence>
<protein>
    <submittedName>
        <fullName evidence="1">Uncharacterized protein</fullName>
    </submittedName>
</protein>
<accession>A0A269TIG1</accession>
<dbReference type="EMBL" id="NQNY01000008">
    <property type="protein sequence ID" value="PAK21272.1"/>
    <property type="molecule type" value="Genomic_DNA"/>
</dbReference>
<name>A0A269TIG1_9BACT</name>
<evidence type="ECO:0000313" key="1">
    <source>
        <dbReference type="EMBL" id="PAK21272.1"/>
    </source>
</evidence>
<sequence>MIKIKIRKWKSFYQIVPGFYRLNIDRKDDEIHAKYGTLEQMSKDLDLTRFSWLIYTNGDKDFFDFNILQKINNFKFQITNEILKNLDELNHEDKVTKNITIIWDKTAIKLISAGILPFANLEYFEDLLILEQSLNPNVYEIKIKFRKKGFEIFERNETPGNMFSL</sequence>